<evidence type="ECO:0000259" key="1">
    <source>
        <dbReference type="Pfam" id="PF00535"/>
    </source>
</evidence>
<dbReference type="InterPro" id="IPR029044">
    <property type="entry name" value="Nucleotide-diphossugar_trans"/>
</dbReference>
<dbReference type="EMBL" id="CP071462">
    <property type="protein sequence ID" value="QSW98298.1"/>
    <property type="molecule type" value="Genomic_DNA"/>
</dbReference>
<dbReference type="InterPro" id="IPR001173">
    <property type="entry name" value="Glyco_trans_2-like"/>
</dbReference>
<keyword evidence="3" id="KW-1185">Reference proteome</keyword>
<sequence length="319" mass="36300">MNEYDTRAEQVNDADGDEWPDVSVIVPVYNDPEGLRETLDSLTAQTYPDDAHEILVVDNDSTDDTPAVARSYADDYETVTYLLEDDRQSSYSARNTGIAAASGEVFAFVDADMLVEAEWLVDAIRTFERKDAEYMGCNVEMIPSNGGDSLAERYNLLSGFPIERFIETIGFAPTCCLVVRRSVLEDVGAFDPRLVSGGDREFGHRVRDSGRELHFAPDVTMYHPTRSTTDAILRKSRRIGRGIYQLRLFHPDRYDDRLPVALNPSPYLPPRLETHREMDGWAELTRREKVGFYLLSYGRKVWNGVGRIEESLRRRRNPS</sequence>
<dbReference type="PANTHER" id="PTHR43685:SF2">
    <property type="entry name" value="GLYCOSYLTRANSFERASE 2-LIKE DOMAIN-CONTAINING PROTEIN"/>
    <property type="match status" value="1"/>
</dbReference>
<dbReference type="GeneID" id="63188225"/>
<evidence type="ECO:0000313" key="2">
    <source>
        <dbReference type="EMBL" id="QSW98298.1"/>
    </source>
</evidence>
<organism evidence="2 3">
    <name type="scientific">Haloterrigena alkaliphila</name>
    <dbReference type="NCBI Taxonomy" id="2816475"/>
    <lineage>
        <taxon>Archaea</taxon>
        <taxon>Methanobacteriati</taxon>
        <taxon>Methanobacteriota</taxon>
        <taxon>Stenosarchaea group</taxon>
        <taxon>Halobacteria</taxon>
        <taxon>Halobacteriales</taxon>
        <taxon>Natrialbaceae</taxon>
        <taxon>Haloterrigena</taxon>
    </lineage>
</organism>
<dbReference type="PANTHER" id="PTHR43685">
    <property type="entry name" value="GLYCOSYLTRANSFERASE"/>
    <property type="match status" value="1"/>
</dbReference>
<evidence type="ECO:0000313" key="3">
    <source>
        <dbReference type="Proteomes" id="UP000663203"/>
    </source>
</evidence>
<protein>
    <submittedName>
        <fullName evidence="2">Glycosyltransferase</fullName>
    </submittedName>
</protein>
<name>A0A8A2VJC1_9EURY</name>
<dbReference type="KEGG" id="hakz:J0X25_12930"/>
<dbReference type="Proteomes" id="UP000663203">
    <property type="component" value="Chromosome"/>
</dbReference>
<proteinExistence type="predicted"/>
<dbReference type="Gene3D" id="3.90.550.10">
    <property type="entry name" value="Spore Coat Polysaccharide Biosynthesis Protein SpsA, Chain A"/>
    <property type="match status" value="1"/>
</dbReference>
<dbReference type="AlphaFoldDB" id="A0A8A2VJC1"/>
<accession>A0A8A2VJC1</accession>
<reference evidence="2 3" key="1">
    <citation type="submission" date="2021-03" db="EMBL/GenBank/DDBJ databases">
        <title>Haloterrigena longa sp. nov. and Haloterrigena limicola sp. nov., extremely halophilic archaea isolated from a salt lake.</title>
        <authorList>
            <person name="Henglin C."/>
        </authorList>
    </citation>
    <scope>NUCLEOTIDE SEQUENCE [LARGE SCALE GENOMIC DNA]</scope>
    <source>
        <strain evidence="2 3">KZCA68</strain>
    </source>
</reference>
<dbReference type="RefSeq" id="WP_207287908.1">
    <property type="nucleotide sequence ID" value="NZ_CP071462.1"/>
</dbReference>
<gene>
    <name evidence="2" type="ORF">J0X25_12930</name>
</gene>
<dbReference type="InterPro" id="IPR050834">
    <property type="entry name" value="Glycosyltransf_2"/>
</dbReference>
<dbReference type="SUPFAM" id="SSF53448">
    <property type="entry name" value="Nucleotide-diphospho-sugar transferases"/>
    <property type="match status" value="1"/>
</dbReference>
<feature type="domain" description="Glycosyltransferase 2-like" evidence="1">
    <location>
        <begin position="23"/>
        <end position="187"/>
    </location>
</feature>
<dbReference type="Pfam" id="PF00535">
    <property type="entry name" value="Glycos_transf_2"/>
    <property type="match status" value="1"/>
</dbReference>